<feature type="transmembrane region" description="Helical" evidence="2">
    <location>
        <begin position="30"/>
        <end position="49"/>
    </location>
</feature>
<protein>
    <submittedName>
        <fullName evidence="3">Uncharacterized protein</fullName>
    </submittedName>
</protein>
<evidence type="ECO:0000313" key="4">
    <source>
        <dbReference type="Proteomes" id="UP000036449"/>
    </source>
</evidence>
<dbReference type="Proteomes" id="UP000036449">
    <property type="component" value="Unassembled WGS sequence"/>
</dbReference>
<keyword evidence="2" id="KW-0812">Transmembrane</keyword>
<dbReference type="EMBL" id="LABZ01000112">
    <property type="protein sequence ID" value="KMO39132.1"/>
    <property type="molecule type" value="Genomic_DNA"/>
</dbReference>
<name>A0A0J6SZV2_9HYPH</name>
<accession>A0A0J6SZV2</accession>
<sequence length="172" mass="17382">MSADRHRPDGKRFTISAHGRAVARTMDERGYGMAFWLRAGLVIGAIYYLSPLRLGEAPGPVPAGRAQPSPGKAPSAQASTAQASPVLAEVAGPILDALPDSVRARVVEAAGAEAGRALGAGLGAGLGPGLGPGLAAGLRTAAAEAGRPASRDTLTAHDRQPAWRGAADREAH</sequence>
<feature type="region of interest" description="Disordered" evidence="1">
    <location>
        <begin position="141"/>
        <end position="172"/>
    </location>
</feature>
<keyword evidence="4" id="KW-1185">Reference proteome</keyword>
<keyword evidence="2" id="KW-1133">Transmembrane helix</keyword>
<dbReference type="PATRIC" id="fig|1187852.3.peg.399"/>
<organism evidence="3 4">
    <name type="scientific">Methylobacterium tarhaniae</name>
    <dbReference type="NCBI Taxonomy" id="1187852"/>
    <lineage>
        <taxon>Bacteria</taxon>
        <taxon>Pseudomonadati</taxon>
        <taxon>Pseudomonadota</taxon>
        <taxon>Alphaproteobacteria</taxon>
        <taxon>Hyphomicrobiales</taxon>
        <taxon>Methylobacteriaceae</taxon>
        <taxon>Methylobacterium</taxon>
    </lineage>
</organism>
<proteinExistence type="predicted"/>
<dbReference type="AlphaFoldDB" id="A0A0J6SZV2"/>
<feature type="region of interest" description="Disordered" evidence="1">
    <location>
        <begin position="60"/>
        <end position="81"/>
    </location>
</feature>
<gene>
    <name evidence="3" type="ORF">VQ03_16025</name>
</gene>
<reference evidence="3 4" key="1">
    <citation type="submission" date="2015-03" db="EMBL/GenBank/DDBJ databases">
        <title>Genome sequencing of Methylobacterium tarhaniae DSM 25844.</title>
        <authorList>
            <person name="Chaudhry V."/>
            <person name="Patil P.B."/>
        </authorList>
    </citation>
    <scope>NUCLEOTIDE SEQUENCE [LARGE SCALE GENOMIC DNA]</scope>
    <source>
        <strain evidence="3 4">DSM 25844</strain>
    </source>
</reference>
<feature type="compositionally biased region" description="Basic and acidic residues" evidence="1">
    <location>
        <begin position="154"/>
        <end position="172"/>
    </location>
</feature>
<evidence type="ECO:0000256" key="1">
    <source>
        <dbReference type="SAM" id="MobiDB-lite"/>
    </source>
</evidence>
<evidence type="ECO:0000313" key="3">
    <source>
        <dbReference type="EMBL" id="KMO39132.1"/>
    </source>
</evidence>
<comment type="caution">
    <text evidence="3">The sequence shown here is derived from an EMBL/GenBank/DDBJ whole genome shotgun (WGS) entry which is preliminary data.</text>
</comment>
<evidence type="ECO:0000256" key="2">
    <source>
        <dbReference type="SAM" id="Phobius"/>
    </source>
</evidence>
<keyword evidence="2" id="KW-0472">Membrane</keyword>